<dbReference type="PANTHER" id="PTHR48041:SF73">
    <property type="entry name" value="ABC TRANSPORTER G FAMILY MEMBER STR"/>
    <property type="match status" value="1"/>
</dbReference>
<keyword evidence="7" id="KW-0472">Membrane</keyword>
<reference evidence="10" key="1">
    <citation type="journal article" date="2023" name="Science">
        <title>Elucidation of the pathway for biosynthesis of saponin adjuvants from the soapbark tree.</title>
        <authorList>
            <person name="Reed J."/>
            <person name="Orme A."/>
            <person name="El-Demerdash A."/>
            <person name="Owen C."/>
            <person name="Martin L.B.B."/>
            <person name="Misra R.C."/>
            <person name="Kikuchi S."/>
            <person name="Rejzek M."/>
            <person name="Martin A.C."/>
            <person name="Harkess A."/>
            <person name="Leebens-Mack J."/>
            <person name="Louveau T."/>
            <person name="Stephenson M.J."/>
            <person name="Osbourn A."/>
        </authorList>
    </citation>
    <scope>NUCLEOTIDE SEQUENCE</scope>
    <source>
        <strain evidence="10">S10</strain>
    </source>
</reference>
<dbReference type="Proteomes" id="UP001163823">
    <property type="component" value="Chromosome 3"/>
</dbReference>
<dbReference type="FunFam" id="3.40.50.300:FF:000530">
    <property type="entry name" value="ABC transporter G family member 6"/>
    <property type="match status" value="1"/>
</dbReference>
<evidence type="ECO:0000313" key="11">
    <source>
        <dbReference type="Proteomes" id="UP001163823"/>
    </source>
</evidence>
<evidence type="ECO:0000259" key="9">
    <source>
        <dbReference type="PROSITE" id="PS50893"/>
    </source>
</evidence>
<evidence type="ECO:0000256" key="6">
    <source>
        <dbReference type="ARBA" id="ARBA00022989"/>
    </source>
</evidence>
<feature type="compositionally biased region" description="Polar residues" evidence="8">
    <location>
        <begin position="362"/>
        <end position="371"/>
    </location>
</feature>
<evidence type="ECO:0000256" key="4">
    <source>
        <dbReference type="ARBA" id="ARBA00022741"/>
    </source>
</evidence>
<evidence type="ECO:0000256" key="3">
    <source>
        <dbReference type="ARBA" id="ARBA00022692"/>
    </source>
</evidence>
<dbReference type="Pfam" id="PF19055">
    <property type="entry name" value="ABC2_membrane_7"/>
    <property type="match status" value="1"/>
</dbReference>
<evidence type="ECO:0000256" key="8">
    <source>
        <dbReference type="SAM" id="MobiDB-lite"/>
    </source>
</evidence>
<proteinExistence type="predicted"/>
<evidence type="ECO:0000256" key="5">
    <source>
        <dbReference type="ARBA" id="ARBA00022840"/>
    </source>
</evidence>
<feature type="region of interest" description="Disordered" evidence="8">
    <location>
        <begin position="433"/>
        <end position="484"/>
    </location>
</feature>
<dbReference type="GO" id="GO:0016887">
    <property type="term" value="F:ATP hydrolysis activity"/>
    <property type="evidence" value="ECO:0007669"/>
    <property type="project" value="InterPro"/>
</dbReference>
<protein>
    <submittedName>
        <fullName evidence="10">ABC transporter-like protein</fullName>
    </submittedName>
</protein>
<keyword evidence="2" id="KW-0813">Transport</keyword>
<dbReference type="InterPro" id="IPR027417">
    <property type="entry name" value="P-loop_NTPase"/>
</dbReference>
<feature type="compositionally biased region" description="Polar residues" evidence="8">
    <location>
        <begin position="462"/>
        <end position="478"/>
    </location>
</feature>
<dbReference type="GO" id="GO:0016020">
    <property type="term" value="C:membrane"/>
    <property type="evidence" value="ECO:0007669"/>
    <property type="project" value="UniProtKB-SubCell"/>
</dbReference>
<sequence length="484" mass="53878">MAKQGRSDRKKSLESLLDMDKSRAAKNMEQLRPQRSIPGQGLEFSNLSYSVIKKQKKDGVWIKKEAYLLHDISGQAMRGEIMAIIGPSGAGKSTFLDALAGRIAQGSLEGSVRIDGKPVSTSYMKLVSSYVMQDDQLFPMLTVFETFMFAAEVRLPPSISRQEKKQRVYELLDQLGLQSATHTYIGDEGRRGVSGGERRRVSIGIDIIHKPSLLFLDEPTSGLDSTSAYSVVEKVKEIARGGSIVLMTIHQPSYRIQLLLDRMTILARGRLIYMGNPRALSEHLSGFGRPVPDGENSMEYFLDVIKEYDESTVGLDPLVLYQRDGIKPDQVAMTPVRKTPKTPKTPSTPYRKTPASKHMISLRSQGFSAGNMTPKPDSVQFDYDDDDDDDDEDFDNSLERKTAQTPMQSGVYKPRLASQFYKDFPVWIYNGVVGTPRRQPSWTPARTPGRTPAKTPIPGGLSQVSSQYPTPLQTPSHSKSPHDL</sequence>
<dbReference type="GO" id="GO:0140359">
    <property type="term" value="F:ABC-type transporter activity"/>
    <property type="evidence" value="ECO:0007669"/>
    <property type="project" value="InterPro"/>
</dbReference>
<organism evidence="10 11">
    <name type="scientific">Quillaja saponaria</name>
    <name type="common">Soap bark tree</name>
    <dbReference type="NCBI Taxonomy" id="32244"/>
    <lineage>
        <taxon>Eukaryota</taxon>
        <taxon>Viridiplantae</taxon>
        <taxon>Streptophyta</taxon>
        <taxon>Embryophyta</taxon>
        <taxon>Tracheophyta</taxon>
        <taxon>Spermatophyta</taxon>
        <taxon>Magnoliopsida</taxon>
        <taxon>eudicotyledons</taxon>
        <taxon>Gunneridae</taxon>
        <taxon>Pentapetalae</taxon>
        <taxon>rosids</taxon>
        <taxon>fabids</taxon>
        <taxon>Fabales</taxon>
        <taxon>Quillajaceae</taxon>
        <taxon>Quillaja</taxon>
    </lineage>
</organism>
<keyword evidence="4" id="KW-0547">Nucleotide-binding</keyword>
<dbReference type="SUPFAM" id="SSF52540">
    <property type="entry name" value="P-loop containing nucleoside triphosphate hydrolases"/>
    <property type="match status" value="1"/>
</dbReference>
<dbReference type="GO" id="GO:0005524">
    <property type="term" value="F:ATP binding"/>
    <property type="evidence" value="ECO:0007669"/>
    <property type="project" value="UniProtKB-KW"/>
</dbReference>
<dbReference type="Pfam" id="PF00005">
    <property type="entry name" value="ABC_tran"/>
    <property type="match status" value="1"/>
</dbReference>
<dbReference type="AlphaFoldDB" id="A0AAD7Q5M4"/>
<evidence type="ECO:0000256" key="2">
    <source>
        <dbReference type="ARBA" id="ARBA00022448"/>
    </source>
</evidence>
<evidence type="ECO:0000256" key="7">
    <source>
        <dbReference type="ARBA" id="ARBA00023136"/>
    </source>
</evidence>
<dbReference type="EMBL" id="JARAOO010000003">
    <property type="protein sequence ID" value="KAJ7975259.1"/>
    <property type="molecule type" value="Genomic_DNA"/>
</dbReference>
<feature type="compositionally biased region" description="Low complexity" evidence="8">
    <location>
        <begin position="334"/>
        <end position="353"/>
    </location>
</feature>
<dbReference type="InterPro" id="IPR050352">
    <property type="entry name" value="ABCG_transporters"/>
</dbReference>
<keyword evidence="3" id="KW-0812">Transmembrane</keyword>
<dbReference type="PANTHER" id="PTHR48041">
    <property type="entry name" value="ABC TRANSPORTER G FAMILY MEMBER 28"/>
    <property type="match status" value="1"/>
</dbReference>
<keyword evidence="5" id="KW-0067">ATP-binding</keyword>
<keyword evidence="11" id="KW-1185">Reference proteome</keyword>
<dbReference type="KEGG" id="qsa:O6P43_005208"/>
<feature type="region of interest" description="Disordered" evidence="8">
    <location>
        <begin position="330"/>
        <end position="410"/>
    </location>
</feature>
<gene>
    <name evidence="10" type="ORF">O6P43_005208</name>
</gene>
<dbReference type="InterPro" id="IPR003593">
    <property type="entry name" value="AAA+_ATPase"/>
</dbReference>
<dbReference type="SMART" id="SM00382">
    <property type="entry name" value="AAA"/>
    <property type="match status" value="1"/>
</dbReference>
<dbReference type="CDD" id="cd03213">
    <property type="entry name" value="ABCG_EPDR"/>
    <property type="match status" value="1"/>
</dbReference>
<dbReference type="InterPro" id="IPR003439">
    <property type="entry name" value="ABC_transporter-like_ATP-bd"/>
</dbReference>
<dbReference type="InterPro" id="IPR017871">
    <property type="entry name" value="ABC_transporter-like_CS"/>
</dbReference>
<dbReference type="PROSITE" id="PS50893">
    <property type="entry name" value="ABC_TRANSPORTER_2"/>
    <property type="match status" value="1"/>
</dbReference>
<comment type="caution">
    <text evidence="10">The sequence shown here is derived from an EMBL/GenBank/DDBJ whole genome shotgun (WGS) entry which is preliminary data.</text>
</comment>
<evidence type="ECO:0000256" key="1">
    <source>
        <dbReference type="ARBA" id="ARBA00004141"/>
    </source>
</evidence>
<dbReference type="PROSITE" id="PS00211">
    <property type="entry name" value="ABC_TRANSPORTER_1"/>
    <property type="match status" value="1"/>
</dbReference>
<feature type="domain" description="ABC transporter" evidence="9">
    <location>
        <begin position="42"/>
        <end position="293"/>
    </location>
</feature>
<dbReference type="Gene3D" id="3.40.50.300">
    <property type="entry name" value="P-loop containing nucleotide triphosphate hydrolases"/>
    <property type="match status" value="1"/>
</dbReference>
<keyword evidence="6" id="KW-1133">Transmembrane helix</keyword>
<accession>A0AAD7Q5M4</accession>
<feature type="compositionally biased region" description="Basic and acidic residues" evidence="8">
    <location>
        <begin position="1"/>
        <end position="23"/>
    </location>
</feature>
<evidence type="ECO:0000313" key="10">
    <source>
        <dbReference type="EMBL" id="KAJ7975259.1"/>
    </source>
</evidence>
<feature type="region of interest" description="Disordered" evidence="8">
    <location>
        <begin position="1"/>
        <end position="29"/>
    </location>
</feature>
<comment type="subcellular location">
    <subcellularLocation>
        <location evidence="1">Membrane</location>
        <topology evidence="1">Multi-pass membrane protein</topology>
    </subcellularLocation>
</comment>
<name>A0AAD7Q5M4_QUISA</name>
<dbReference type="InterPro" id="IPR043926">
    <property type="entry name" value="ABCG_dom"/>
</dbReference>
<feature type="compositionally biased region" description="Acidic residues" evidence="8">
    <location>
        <begin position="382"/>
        <end position="396"/>
    </location>
</feature>